<gene>
    <name evidence="2" type="ORF">NGAL_HAMBI1145_20520</name>
</gene>
<dbReference type="InterPro" id="IPR036237">
    <property type="entry name" value="Xyl_isomerase-like_sf"/>
</dbReference>
<accession>A0A0T7FFY8</accession>
<reference evidence="2 3" key="1">
    <citation type="submission" date="2014-08" db="EMBL/GenBank/DDBJ databases">
        <authorList>
            <person name="Chen Y.-H."/>
        </authorList>
    </citation>
    <scope>NUCLEOTIDE SEQUENCE [LARGE SCALE GENOMIC DNA]</scope>
</reference>
<dbReference type="SUPFAM" id="SSF51658">
    <property type="entry name" value="Xylose isomerase-like"/>
    <property type="match status" value="1"/>
</dbReference>
<evidence type="ECO:0000313" key="3">
    <source>
        <dbReference type="Proteomes" id="UP000046176"/>
    </source>
</evidence>
<dbReference type="PANTHER" id="PTHR12110">
    <property type="entry name" value="HYDROXYPYRUVATE ISOMERASE"/>
    <property type="match status" value="1"/>
</dbReference>
<dbReference type="InterPro" id="IPR050312">
    <property type="entry name" value="IolE/XylAMocC-like"/>
</dbReference>
<organism evidence="2 3">
    <name type="scientific">Neorhizobium galegae bv. officinalis</name>
    <dbReference type="NCBI Taxonomy" id="323656"/>
    <lineage>
        <taxon>Bacteria</taxon>
        <taxon>Pseudomonadati</taxon>
        <taxon>Pseudomonadota</taxon>
        <taxon>Alphaproteobacteria</taxon>
        <taxon>Hyphomicrobiales</taxon>
        <taxon>Rhizobiaceae</taxon>
        <taxon>Rhizobium/Agrobacterium group</taxon>
        <taxon>Neorhizobium</taxon>
    </lineage>
</organism>
<dbReference type="RefSeq" id="WP_046666278.1">
    <property type="nucleotide sequence ID" value="NZ_CCRH01000005.1"/>
</dbReference>
<dbReference type="InterPro" id="IPR013022">
    <property type="entry name" value="Xyl_isomerase-like_TIM-brl"/>
</dbReference>
<evidence type="ECO:0000259" key="1">
    <source>
        <dbReference type="Pfam" id="PF01261"/>
    </source>
</evidence>
<protein>
    <submittedName>
        <fullName evidence="2">Xylose isomerase domain protein TIM barrel</fullName>
    </submittedName>
</protein>
<dbReference type="GO" id="GO:0016853">
    <property type="term" value="F:isomerase activity"/>
    <property type="evidence" value="ECO:0007669"/>
    <property type="project" value="UniProtKB-KW"/>
</dbReference>
<dbReference type="EMBL" id="CCRH01000005">
    <property type="protein sequence ID" value="CDZ33936.1"/>
    <property type="molecule type" value="Genomic_DNA"/>
</dbReference>
<dbReference type="Pfam" id="PF01261">
    <property type="entry name" value="AP_endonuc_2"/>
    <property type="match status" value="1"/>
</dbReference>
<dbReference type="Proteomes" id="UP000046176">
    <property type="component" value="Unassembled WGS sequence"/>
</dbReference>
<dbReference type="OrthoDB" id="9815124at2"/>
<proteinExistence type="predicted"/>
<evidence type="ECO:0000313" key="2">
    <source>
        <dbReference type="EMBL" id="CDZ33936.1"/>
    </source>
</evidence>
<dbReference type="Gene3D" id="3.20.20.150">
    <property type="entry name" value="Divalent-metal-dependent TIM barrel enzymes"/>
    <property type="match status" value="1"/>
</dbReference>
<name>A0A0T7FFY8_NEOGA</name>
<sequence length="265" mass="29368">MNRFEYCFSTLGCSELSLHEVADLAERHGIEAVELRALSGTLDLPAALAAEFGEPSGLAAFLSRRKVRIAALNTSVRLFEGADLSAVEPFIDWAEAAGAGYLRIFDGGSRLNGADLVRAGDMLEAWQAVRRSRGLKVDLMIETHNALADFEQLVAFVEQVPAARILWDTHHTWARGAGIEALWRRIAGSVVHLHVKDSMTDSDGRRNYVLPGQGDFPMAGLMALLSSDERRVPISLEWERHWHPELPPLEDALTAARGWWRQGDF</sequence>
<keyword evidence="2" id="KW-0413">Isomerase</keyword>
<dbReference type="AlphaFoldDB" id="A0A0T7FFY8"/>
<feature type="domain" description="Xylose isomerase-like TIM barrel" evidence="1">
    <location>
        <begin position="23"/>
        <end position="261"/>
    </location>
</feature>